<evidence type="ECO:0000256" key="1">
    <source>
        <dbReference type="SAM" id="MobiDB-lite"/>
    </source>
</evidence>
<reference evidence="2 3" key="1">
    <citation type="journal article" date="2008" name="Virus Genes">
        <title>Genomic sequence analysis of a granulovirus isolated from the Old World bollworm, Helicoverpa armigera.</title>
        <authorList>
            <person name="Harrison R.L."/>
            <person name="Popham H.J."/>
        </authorList>
    </citation>
    <scope>NUCLEOTIDE SEQUENCE [LARGE SCALE GENOMIC DNA]</scope>
</reference>
<dbReference type="GeneID" id="10973692"/>
<dbReference type="KEGG" id="vg:10973692"/>
<evidence type="ECO:0000313" key="3">
    <source>
        <dbReference type="Proteomes" id="UP000203266"/>
    </source>
</evidence>
<feature type="compositionally biased region" description="Polar residues" evidence="1">
    <location>
        <begin position="1"/>
        <end position="12"/>
    </location>
</feature>
<name>A9YMK0_9BBAC</name>
<keyword evidence="3" id="KW-1185">Reference proteome</keyword>
<feature type="compositionally biased region" description="Acidic residues" evidence="1">
    <location>
        <begin position="29"/>
        <end position="46"/>
    </location>
</feature>
<protein>
    <submittedName>
        <fullName evidence="2">Immediate-early transcriptional regulatory protein-1</fullName>
    </submittedName>
</protein>
<dbReference type="RefSeq" id="YP_001648990.1">
    <property type="nucleotide sequence ID" value="NC_010240.1"/>
</dbReference>
<sequence>MDEFHTLSNIDSQMHLDDAHYEQNPTLSTDEEENDDDFEDSDDCDSDGTKLKEKQGVPKEISSHFRTMPDSLLPFNKRSFVLPENTNALSTSSSSSSKQHQWPVPDMNTCRWLSMYTTTSNHMVICHTDVDYVRNIRFGSALYIDNYHTKYGNTYEIHIHSVKLYVTSTLLKINNSPNDLYPNDMVEKIKDAAAISYLLNLCTKNGQTVMTQLILLFHSINLLSLSTEQIDSIHNTLPTFVTHRLLAHMKKNYSWKSELYKISKIKTIPDQQTHIQLLFKASTYPRNKPLKYRKDQSFVHSRYVQEFYDAMQSTTTTTAFTPDPVTHVKWLFSAIVKSVIVNPPMSMFRLKTFDSTPNDIAEFLRASKSHPLANVILHTRAPFTGKEHFRLNCFKLNKIHVWINSMVFDKDQHKRVDLKEIIMNVAWGEHYIISFQYIHNQKLKQMHIETVKLIIRYILERRNFTKLAKDVARCPRKIKYDYIIF</sequence>
<feature type="region of interest" description="Disordered" evidence="1">
    <location>
        <begin position="1"/>
        <end position="63"/>
    </location>
</feature>
<proteinExistence type="predicted"/>
<feature type="compositionally biased region" description="Basic and acidic residues" evidence="1">
    <location>
        <begin position="47"/>
        <end position="63"/>
    </location>
</feature>
<accession>A9YMK0</accession>
<dbReference type="EMBL" id="EU255577">
    <property type="protein sequence ID" value="ABY47699.1"/>
    <property type="molecule type" value="Genomic_DNA"/>
</dbReference>
<organism evidence="2 3">
    <name type="scientific">Helicoverpa armigera granulovirus</name>
    <dbReference type="NCBI Taxonomy" id="489830"/>
    <lineage>
        <taxon>Viruses</taxon>
        <taxon>Viruses incertae sedis</taxon>
        <taxon>Naldaviricetes</taxon>
        <taxon>Lefavirales</taxon>
        <taxon>Baculoviridae</taxon>
        <taxon>Betabaculovirus</taxon>
        <taxon>Betabaculovirus helarmigerae</taxon>
    </lineage>
</organism>
<dbReference type="Proteomes" id="UP000203266">
    <property type="component" value="Segment"/>
</dbReference>
<evidence type="ECO:0000313" key="2">
    <source>
        <dbReference type="EMBL" id="ABY47699.1"/>
    </source>
</evidence>
<dbReference type="OrthoDB" id="4677at10239"/>